<dbReference type="VEuPathDB" id="FungiDB:H257_12250"/>
<comment type="caution">
    <text evidence="3">The sequence shown here is derived from an EMBL/GenBank/DDBJ whole genome shotgun (WGS) entry which is preliminary data.</text>
</comment>
<dbReference type="AlphaFoldDB" id="A0A397ASP8"/>
<accession>A0A397ASP8</accession>
<gene>
    <name evidence="3" type="ORF">DYB25_008304</name>
    <name evidence="4" type="ORF">DYB26_010169</name>
</gene>
<evidence type="ECO:0000313" key="4">
    <source>
        <dbReference type="EMBL" id="RHZ42973.1"/>
    </source>
</evidence>
<proteinExistence type="predicted"/>
<feature type="coiled-coil region" evidence="1">
    <location>
        <begin position="106"/>
        <end position="136"/>
    </location>
</feature>
<sequence length="374" mass="40558">MEQQQLTAIKVGYNGEIHRLRVDLAAFTFADLEALFETTFTLNAGTFVIQYKDNETDHVNVKSAADFAEAVRFFSTSSDDAVKSLRFIAVPSTQLVFHDNVAEPILKVIEHLVQTLNEAMEKVKQEQWAAKAQENARDFAAKAQESAGEWASQAQVNAGVWSVKATDAVHTTGAVLNETLAQTSVIVSEKLAEAGAVLGPLASKTVEESKVAFEAAKKGLNEIEFDKIKQSLNEIDFDRFMKDATEGMKAAAVVATTYANNLVSELNKLKEHTVEVTVVSVDHEAEAPVAVAVDAPMEDVVEVAVPVPEATAESEWEQVVDETTPAPSAEEFKWASQLALIREVFPTSSSDSVVALLEAANGDVHVVLNQLVEL</sequence>
<dbReference type="Proteomes" id="UP000286510">
    <property type="component" value="Unassembled WGS sequence"/>
</dbReference>
<evidence type="ECO:0000313" key="3">
    <source>
        <dbReference type="EMBL" id="RHY09325.1"/>
    </source>
</evidence>
<dbReference type="Proteomes" id="UP000266239">
    <property type="component" value="Unassembled WGS sequence"/>
</dbReference>
<protein>
    <recommendedName>
        <fullName evidence="2">PB1 domain-containing protein</fullName>
    </recommendedName>
</protein>
<name>A0A397ASP8_APHAT</name>
<dbReference type="EMBL" id="QUTA01006844">
    <property type="protein sequence ID" value="RHY09325.1"/>
    <property type="molecule type" value="Genomic_DNA"/>
</dbReference>
<keyword evidence="1" id="KW-0175">Coiled coil</keyword>
<dbReference type="SUPFAM" id="SSF54277">
    <property type="entry name" value="CAD &amp; PB1 domains"/>
    <property type="match status" value="1"/>
</dbReference>
<reference evidence="5 6" key="1">
    <citation type="submission" date="2018-08" db="EMBL/GenBank/DDBJ databases">
        <title>Aphanomyces genome sequencing and annotation.</title>
        <authorList>
            <person name="Minardi D."/>
            <person name="Oidtmann B."/>
            <person name="Van Der Giezen M."/>
            <person name="Studholme D.J."/>
        </authorList>
    </citation>
    <scope>NUCLEOTIDE SEQUENCE [LARGE SCALE GENOMIC DNA]</scope>
    <source>
        <strain evidence="4 6">FDL457</strain>
        <strain evidence="3 5">Yx</strain>
    </source>
</reference>
<dbReference type="EMBL" id="QUTF01000100">
    <property type="protein sequence ID" value="RHZ42973.1"/>
    <property type="molecule type" value="Genomic_DNA"/>
</dbReference>
<dbReference type="Pfam" id="PF00564">
    <property type="entry name" value="PB1"/>
    <property type="match status" value="1"/>
</dbReference>
<dbReference type="CDD" id="cd05992">
    <property type="entry name" value="PB1"/>
    <property type="match status" value="1"/>
</dbReference>
<evidence type="ECO:0000313" key="5">
    <source>
        <dbReference type="Proteomes" id="UP000266239"/>
    </source>
</evidence>
<dbReference type="Gene3D" id="3.10.20.90">
    <property type="entry name" value="Phosphatidylinositol 3-kinase Catalytic Subunit, Chain A, domain 1"/>
    <property type="match status" value="1"/>
</dbReference>
<dbReference type="InterPro" id="IPR000270">
    <property type="entry name" value="PB1_dom"/>
</dbReference>
<evidence type="ECO:0000259" key="2">
    <source>
        <dbReference type="Pfam" id="PF00564"/>
    </source>
</evidence>
<feature type="domain" description="PB1" evidence="2">
    <location>
        <begin position="8"/>
        <end position="73"/>
    </location>
</feature>
<evidence type="ECO:0000256" key="1">
    <source>
        <dbReference type="SAM" id="Coils"/>
    </source>
</evidence>
<organism evidence="3 5">
    <name type="scientific">Aphanomyces astaci</name>
    <name type="common">Crayfish plague agent</name>
    <dbReference type="NCBI Taxonomy" id="112090"/>
    <lineage>
        <taxon>Eukaryota</taxon>
        <taxon>Sar</taxon>
        <taxon>Stramenopiles</taxon>
        <taxon>Oomycota</taxon>
        <taxon>Saprolegniomycetes</taxon>
        <taxon>Saprolegniales</taxon>
        <taxon>Verrucalvaceae</taxon>
        <taxon>Aphanomyces</taxon>
    </lineage>
</organism>
<evidence type="ECO:0000313" key="6">
    <source>
        <dbReference type="Proteomes" id="UP000286510"/>
    </source>
</evidence>